<evidence type="ECO:0000256" key="7">
    <source>
        <dbReference type="ARBA" id="ARBA00023140"/>
    </source>
</evidence>
<feature type="domain" description="Thiolase N-terminal" evidence="12">
    <location>
        <begin position="28"/>
        <end position="281"/>
    </location>
</feature>
<dbReference type="Proteomes" id="UP000553632">
    <property type="component" value="Unassembled WGS sequence"/>
</dbReference>
<gene>
    <name evidence="14" type="primary">ACAA1_9</name>
    <name evidence="14" type="ORF">FOZ63_025879</name>
</gene>
<dbReference type="Gene3D" id="3.40.47.10">
    <property type="match status" value="1"/>
</dbReference>
<dbReference type="PIRSF" id="PIRSF000429">
    <property type="entry name" value="Ac-CoA_Ac_transf"/>
    <property type="match status" value="1"/>
</dbReference>
<evidence type="ECO:0000313" key="14">
    <source>
        <dbReference type="EMBL" id="KAF4714874.1"/>
    </source>
</evidence>
<dbReference type="Pfam" id="PF02803">
    <property type="entry name" value="Thiolase_C"/>
    <property type="match status" value="1"/>
</dbReference>
<comment type="similarity">
    <text evidence="2 11">Belongs to the thiolase-like superfamily. Thiolase family.</text>
</comment>
<dbReference type="CDD" id="cd00751">
    <property type="entry name" value="thiolase"/>
    <property type="match status" value="1"/>
</dbReference>
<dbReference type="OMA" id="NASPMND"/>
<dbReference type="InterPro" id="IPR020616">
    <property type="entry name" value="Thiolase_N"/>
</dbReference>
<keyword evidence="4" id="KW-0276">Fatty acid metabolism</keyword>
<dbReference type="GO" id="GO:0006635">
    <property type="term" value="P:fatty acid beta-oxidation"/>
    <property type="evidence" value="ECO:0007669"/>
    <property type="project" value="TreeGrafter"/>
</dbReference>
<evidence type="ECO:0000256" key="5">
    <source>
        <dbReference type="ARBA" id="ARBA00022946"/>
    </source>
</evidence>
<evidence type="ECO:0000259" key="13">
    <source>
        <dbReference type="Pfam" id="PF02803"/>
    </source>
</evidence>
<organism evidence="14 15">
    <name type="scientific">Perkinsus olseni</name>
    <name type="common">Perkinsus atlanticus</name>
    <dbReference type="NCBI Taxonomy" id="32597"/>
    <lineage>
        <taxon>Eukaryota</taxon>
        <taxon>Sar</taxon>
        <taxon>Alveolata</taxon>
        <taxon>Perkinsozoa</taxon>
        <taxon>Perkinsea</taxon>
        <taxon>Perkinsida</taxon>
        <taxon>Perkinsidae</taxon>
        <taxon>Perkinsus</taxon>
    </lineage>
</organism>
<dbReference type="AlphaFoldDB" id="A0A7J6R2G7"/>
<keyword evidence="8 11" id="KW-0012">Acyltransferase</keyword>
<evidence type="ECO:0000313" key="15">
    <source>
        <dbReference type="Proteomes" id="UP000553632"/>
    </source>
</evidence>
<comment type="subcellular location">
    <subcellularLocation>
        <location evidence="1">Peroxisome</location>
    </subcellularLocation>
</comment>
<keyword evidence="15" id="KW-1185">Reference proteome</keyword>
<feature type="domain" description="Thiolase C-terminal" evidence="13">
    <location>
        <begin position="290"/>
        <end position="410"/>
    </location>
</feature>
<dbReference type="Pfam" id="PF00108">
    <property type="entry name" value="Thiolase_N"/>
    <property type="match status" value="1"/>
</dbReference>
<dbReference type="GO" id="GO:0010124">
    <property type="term" value="P:phenylacetate catabolic process"/>
    <property type="evidence" value="ECO:0007669"/>
    <property type="project" value="TreeGrafter"/>
</dbReference>
<dbReference type="InterPro" id="IPR020617">
    <property type="entry name" value="Thiolase_C"/>
</dbReference>
<dbReference type="InterPro" id="IPR020610">
    <property type="entry name" value="Thiolase_AS"/>
</dbReference>
<accession>A0A7J6R2G7</accession>
<proteinExistence type="inferred from homology"/>
<feature type="active site" description="Acyl-thioester intermediate" evidence="10">
    <location>
        <position position="110"/>
    </location>
</feature>
<dbReference type="EMBL" id="JABANO010028611">
    <property type="protein sequence ID" value="KAF4714874.1"/>
    <property type="molecule type" value="Genomic_DNA"/>
</dbReference>
<dbReference type="PROSITE" id="PS00737">
    <property type="entry name" value="THIOLASE_2"/>
    <property type="match status" value="1"/>
</dbReference>
<protein>
    <recommendedName>
        <fullName evidence="9">acetyl-CoA C-acyltransferase</fullName>
        <ecNumber evidence="9">2.3.1.16</ecNumber>
    </recommendedName>
</protein>
<dbReference type="InterPro" id="IPR050215">
    <property type="entry name" value="Thiolase-like_sf_Thiolase"/>
</dbReference>
<keyword evidence="3 11" id="KW-0808">Transferase</keyword>
<dbReference type="NCBIfam" id="TIGR01930">
    <property type="entry name" value="AcCoA-C-Actrans"/>
    <property type="match status" value="1"/>
</dbReference>
<sequence length="413" mass="43234">MNRVDAVSSHVCGGPSNVYRDEKKSDDVVICAALRTAMCKARAAVEHTLVAIGVVCPLLRAAIERTGVDPQTIGDVQISSILQPGPSLVPARMAALMAGIPVEVPADRQCSNGILAVANVASRIKAGYIRTGIAAGVESMSKYDLMAAWNMSLLPDSVLNDDAARSCITQLGTTSENVAARFGITREAQDRMAVESHRKACKAQQDGLFDEEIVPVVTNVVDSKTGKSTTVTVTRDEGCRPDTTLEGLASLRPAFSKEGCTTAGNASQMTDGAACVFLARRDEAERQGLPILARLQGFSAVGVPPEIMGVGPAAAIPAVLAQTGLGIDDIDIFESGTITRKMIRYCVNKLKIPAAKLNPKGGAIALGHPLAATGIRQLVTLLPELRRRKGKIGVVSMCIGGGLGAALVIVNEE</sequence>
<dbReference type="SUPFAM" id="SSF53901">
    <property type="entry name" value="Thiolase-like"/>
    <property type="match status" value="2"/>
</dbReference>
<reference evidence="14 15" key="1">
    <citation type="submission" date="2020-04" db="EMBL/GenBank/DDBJ databases">
        <title>Perkinsus olseni comparative genomics.</title>
        <authorList>
            <person name="Bogema D.R."/>
        </authorList>
    </citation>
    <scope>NUCLEOTIDE SEQUENCE [LARGE SCALE GENOMIC DNA]</scope>
    <source>
        <strain evidence="14 15">ATCC PRA-207</strain>
    </source>
</reference>
<comment type="caution">
    <text evidence="14">The sequence shown here is derived from an EMBL/GenBank/DDBJ whole genome shotgun (WGS) entry which is preliminary data.</text>
</comment>
<evidence type="ECO:0000256" key="4">
    <source>
        <dbReference type="ARBA" id="ARBA00022832"/>
    </source>
</evidence>
<evidence type="ECO:0000256" key="2">
    <source>
        <dbReference type="ARBA" id="ARBA00010982"/>
    </source>
</evidence>
<dbReference type="PROSITE" id="PS00099">
    <property type="entry name" value="THIOLASE_3"/>
    <property type="match status" value="1"/>
</dbReference>
<evidence type="ECO:0000256" key="11">
    <source>
        <dbReference type="RuleBase" id="RU003557"/>
    </source>
</evidence>
<keyword evidence="7" id="KW-0576">Peroxisome</keyword>
<dbReference type="EC" id="2.3.1.16" evidence="9"/>
<dbReference type="GO" id="GO:0003988">
    <property type="term" value="F:acetyl-CoA C-acyltransferase activity"/>
    <property type="evidence" value="ECO:0007669"/>
    <property type="project" value="UniProtKB-EC"/>
</dbReference>
<evidence type="ECO:0000256" key="1">
    <source>
        <dbReference type="ARBA" id="ARBA00004275"/>
    </source>
</evidence>
<feature type="active site" description="Proton acceptor" evidence="10">
    <location>
        <position position="398"/>
    </location>
</feature>
<evidence type="ECO:0000256" key="9">
    <source>
        <dbReference type="ARBA" id="ARBA00024073"/>
    </source>
</evidence>
<evidence type="ECO:0000256" key="6">
    <source>
        <dbReference type="ARBA" id="ARBA00023098"/>
    </source>
</evidence>
<dbReference type="InterPro" id="IPR002155">
    <property type="entry name" value="Thiolase"/>
</dbReference>
<evidence type="ECO:0000256" key="8">
    <source>
        <dbReference type="ARBA" id="ARBA00023315"/>
    </source>
</evidence>
<keyword evidence="5" id="KW-0809">Transit peptide</keyword>
<evidence type="ECO:0000256" key="10">
    <source>
        <dbReference type="PIRSR" id="PIRSR000429-1"/>
    </source>
</evidence>
<name>A0A7J6R2G7_PEROL</name>
<feature type="active site" description="Proton acceptor" evidence="10">
    <location>
        <position position="368"/>
    </location>
</feature>
<evidence type="ECO:0000259" key="12">
    <source>
        <dbReference type="Pfam" id="PF00108"/>
    </source>
</evidence>
<keyword evidence="6" id="KW-0443">Lipid metabolism</keyword>
<dbReference type="GO" id="GO:0005777">
    <property type="term" value="C:peroxisome"/>
    <property type="evidence" value="ECO:0007669"/>
    <property type="project" value="UniProtKB-SubCell"/>
</dbReference>
<dbReference type="PANTHER" id="PTHR43853:SF8">
    <property type="entry name" value="3-KETOACYL-COA THIOLASE, PEROXISOMAL"/>
    <property type="match status" value="1"/>
</dbReference>
<dbReference type="PANTHER" id="PTHR43853">
    <property type="entry name" value="3-KETOACYL-COA THIOLASE, PEROXISOMAL"/>
    <property type="match status" value="1"/>
</dbReference>
<dbReference type="InterPro" id="IPR016039">
    <property type="entry name" value="Thiolase-like"/>
</dbReference>
<dbReference type="InterPro" id="IPR020613">
    <property type="entry name" value="Thiolase_CS"/>
</dbReference>
<evidence type="ECO:0000256" key="3">
    <source>
        <dbReference type="ARBA" id="ARBA00022679"/>
    </source>
</evidence>